<keyword evidence="8 9" id="KW-0472">Membrane</keyword>
<evidence type="ECO:0000313" key="10">
    <source>
        <dbReference type="EMBL" id="MCR2045349.1"/>
    </source>
</evidence>
<name>A0A9X2MKM8_9FIRM</name>
<dbReference type="AlphaFoldDB" id="A0A9X2MKM8"/>
<dbReference type="EMBL" id="JANJZL010000016">
    <property type="protein sequence ID" value="MCR2045349.1"/>
    <property type="molecule type" value="Genomic_DNA"/>
</dbReference>
<keyword evidence="5" id="KW-0598">Phosphotransferase system</keyword>
<evidence type="ECO:0000256" key="1">
    <source>
        <dbReference type="ARBA" id="ARBA00004651"/>
    </source>
</evidence>
<proteinExistence type="predicted"/>
<dbReference type="InterPro" id="IPR050303">
    <property type="entry name" value="GatZ_KbaZ_carbometab"/>
</dbReference>
<dbReference type="RefSeq" id="WP_257490687.1">
    <property type="nucleotide sequence ID" value="NZ_JANJZL010000016.1"/>
</dbReference>
<dbReference type="GO" id="GO:0005886">
    <property type="term" value="C:plasma membrane"/>
    <property type="evidence" value="ECO:0007669"/>
    <property type="project" value="UniProtKB-SubCell"/>
</dbReference>
<feature type="transmembrane region" description="Helical" evidence="9">
    <location>
        <begin position="204"/>
        <end position="237"/>
    </location>
</feature>
<feature type="transmembrane region" description="Helical" evidence="9">
    <location>
        <begin position="171"/>
        <end position="198"/>
    </location>
</feature>
<evidence type="ECO:0000256" key="5">
    <source>
        <dbReference type="ARBA" id="ARBA00022683"/>
    </source>
</evidence>
<feature type="transmembrane region" description="Helical" evidence="9">
    <location>
        <begin position="138"/>
        <end position="159"/>
    </location>
</feature>
<keyword evidence="3" id="KW-1003">Cell membrane</keyword>
<evidence type="ECO:0000313" key="11">
    <source>
        <dbReference type="Proteomes" id="UP001142078"/>
    </source>
</evidence>
<keyword evidence="11" id="KW-1185">Reference proteome</keyword>
<evidence type="ECO:0000256" key="7">
    <source>
        <dbReference type="ARBA" id="ARBA00022989"/>
    </source>
</evidence>
<evidence type="ECO:0000256" key="4">
    <source>
        <dbReference type="ARBA" id="ARBA00022597"/>
    </source>
</evidence>
<dbReference type="PROSITE" id="PS51106">
    <property type="entry name" value="PTS_EIIC_TYPE_4"/>
    <property type="match status" value="1"/>
</dbReference>
<feature type="transmembrane region" description="Helical" evidence="9">
    <location>
        <begin position="99"/>
        <end position="118"/>
    </location>
</feature>
<keyword evidence="6 9" id="KW-0812">Transmembrane</keyword>
<evidence type="ECO:0000256" key="3">
    <source>
        <dbReference type="ARBA" id="ARBA00022475"/>
    </source>
</evidence>
<comment type="caution">
    <text evidence="10">The sequence shown here is derived from an EMBL/GenBank/DDBJ whole genome shotgun (WGS) entry which is preliminary data.</text>
</comment>
<feature type="transmembrane region" description="Helical" evidence="9">
    <location>
        <begin position="73"/>
        <end position="92"/>
    </location>
</feature>
<keyword evidence="2" id="KW-0813">Transport</keyword>
<organism evidence="10 11">
    <name type="scientific">Anaerosalibacter massiliensis</name>
    <dbReference type="NCBI Taxonomy" id="1347392"/>
    <lineage>
        <taxon>Bacteria</taxon>
        <taxon>Bacillati</taxon>
        <taxon>Bacillota</taxon>
        <taxon>Tissierellia</taxon>
        <taxon>Tissierellales</taxon>
        <taxon>Sporanaerobacteraceae</taxon>
        <taxon>Anaerosalibacter</taxon>
    </lineage>
</organism>
<feature type="transmembrane region" description="Helical" evidence="9">
    <location>
        <begin position="47"/>
        <end position="67"/>
    </location>
</feature>
<dbReference type="InterPro" id="IPR004700">
    <property type="entry name" value="PTS_IIC_man"/>
</dbReference>
<protein>
    <submittedName>
        <fullName evidence="10">PTS sugar transporter subunit IIC</fullName>
    </submittedName>
</protein>
<gene>
    <name evidence="10" type="ORF">NSA23_14695</name>
</gene>
<dbReference type="GO" id="GO:0009401">
    <property type="term" value="P:phosphoenolpyruvate-dependent sugar phosphotransferase system"/>
    <property type="evidence" value="ECO:0007669"/>
    <property type="project" value="UniProtKB-KW"/>
</dbReference>
<keyword evidence="7 9" id="KW-1133">Transmembrane helix</keyword>
<dbReference type="Proteomes" id="UP001142078">
    <property type="component" value="Unassembled WGS sequence"/>
</dbReference>
<accession>A0A9X2MKM8</accession>
<evidence type="ECO:0000256" key="2">
    <source>
        <dbReference type="ARBA" id="ARBA00022448"/>
    </source>
</evidence>
<evidence type="ECO:0000256" key="8">
    <source>
        <dbReference type="ARBA" id="ARBA00023136"/>
    </source>
</evidence>
<dbReference type="PANTHER" id="PTHR32502:SF8">
    <property type="entry name" value="N-ACETYLGALACTOSAMINE PERMEASE IIC COMPONENT 1"/>
    <property type="match status" value="1"/>
</dbReference>
<sequence>MSIFQMILISSWAGISGNYFMDYLGFARPVVCGPIVGLILGDIKSGIIMSAVIESMFLGTFTVGAALAPDYNLASIVGVALGISSGVGVEAAVALALPVAFLGQFLMMSIVYPGNLFLLHKADVYAEEGKVKQIETTYLMGGLLWFLKGFIPTFLALYFGSPAVKKLFEALPNWLVDGFSIVGGILPAVGFAMLIDVIGDSKGVWALFAVGFILVSYLNLDIIALAVLASVFAYLYISKDSKREVI</sequence>
<evidence type="ECO:0000256" key="6">
    <source>
        <dbReference type="ARBA" id="ARBA00022692"/>
    </source>
</evidence>
<evidence type="ECO:0000256" key="9">
    <source>
        <dbReference type="SAM" id="Phobius"/>
    </source>
</evidence>
<dbReference type="Pfam" id="PF03609">
    <property type="entry name" value="EII-Sor"/>
    <property type="match status" value="1"/>
</dbReference>
<comment type="subcellular location">
    <subcellularLocation>
        <location evidence="1">Cell membrane</location>
        <topology evidence="1">Multi-pass membrane protein</topology>
    </subcellularLocation>
</comment>
<reference evidence="10" key="1">
    <citation type="submission" date="2022-07" db="EMBL/GenBank/DDBJ databases">
        <title>Enhanced cultured diversity of the mouse gut microbiota enables custom-made synthetic communities.</title>
        <authorList>
            <person name="Afrizal A."/>
        </authorList>
    </citation>
    <scope>NUCLEOTIDE SEQUENCE</scope>
    <source>
        <strain evidence="10">DSM 29482</strain>
    </source>
</reference>
<dbReference type="PANTHER" id="PTHR32502">
    <property type="entry name" value="N-ACETYLGALACTOSAMINE PERMEASE II COMPONENT-RELATED"/>
    <property type="match status" value="1"/>
</dbReference>
<keyword evidence="4 10" id="KW-0762">Sugar transport</keyword>